<protein>
    <submittedName>
        <fullName evidence="5">Oxysterol-binding protein</fullName>
    </submittedName>
</protein>
<dbReference type="Gene3D" id="2.40.160.120">
    <property type="match status" value="1"/>
</dbReference>
<proteinExistence type="inferred from homology"/>
<dbReference type="FunFam" id="3.30.70.3490:FF:000007">
    <property type="entry name" value="Oxysterol-binding protein-related protein 4B"/>
    <property type="match status" value="1"/>
</dbReference>
<dbReference type="Gene3D" id="3.30.70.3490">
    <property type="match status" value="1"/>
</dbReference>
<gene>
    <name evidence="5" type="ORF">MtrDRAFT_AC149130g61v2</name>
</gene>
<dbReference type="InterPro" id="IPR037239">
    <property type="entry name" value="OSBP_sf"/>
</dbReference>
<dbReference type="GO" id="GO:0008289">
    <property type="term" value="F:lipid binding"/>
    <property type="evidence" value="ECO:0007669"/>
    <property type="project" value="UniProtKB-KW"/>
</dbReference>
<evidence type="ECO:0000256" key="1">
    <source>
        <dbReference type="ARBA" id="ARBA00003361"/>
    </source>
</evidence>
<dbReference type="PANTHER" id="PTHR10972:SF170">
    <property type="entry name" value="OSBP(OXYSTEROL-BINDING PROTEIN)-RELATED PROTEIN 4C"/>
    <property type="match status" value="1"/>
</dbReference>
<dbReference type="SUPFAM" id="SSF144000">
    <property type="entry name" value="Oxysterol-binding protein-like"/>
    <property type="match status" value="1"/>
</dbReference>
<dbReference type="GO" id="GO:0006869">
    <property type="term" value="P:lipid transport"/>
    <property type="evidence" value="ECO:0007669"/>
    <property type="project" value="UniProtKB-KW"/>
</dbReference>
<dbReference type="FunFam" id="2.40.160.120:FF:000011">
    <property type="entry name" value="Oxysterol-binding protein-related protein 4C"/>
    <property type="match status" value="1"/>
</dbReference>
<keyword evidence="3" id="KW-0445">Lipid transport</keyword>
<keyword evidence="4" id="KW-0446">Lipid-binding</keyword>
<reference evidence="5" key="1">
    <citation type="submission" date="2004-07" db="EMBL/GenBank/DDBJ databases">
        <authorList>
            <person name="Town C.D."/>
        </authorList>
    </citation>
    <scope>NUCLEOTIDE SEQUENCE</scope>
</reference>
<sequence length="343" mass="38356">MSSCGGGEKKKQVGLPPLFNFPKSQLQCYGESVYSTSSDLLSKCNTGQCKIERLISVVAWSISTTRPPLFGVAPYNPILGETHHVSKGNLNVLLEQVLHHPSVSALHATDETENIEIIWCQYPAAKFNGTSVEAQVHGKRKLRLLNHGETYEMNSPNLFIRILPVTGVDWIGNVNIRCIETGLVAELSYISQSFFGFGGNRRLIKGKIIDSLTSKVLFRVNGHWDSTVTLKDTSNGEERVIYDAKEVISRLQAPTVKDAESVWPTESALIWSSLSQAILSKDWEKAREAKKIVEQKQREVSRERESKGETWVPKHFILSQSKEGSWDCLPIQKWVPPSPIVTL</sequence>
<comment type="function">
    <text evidence="1">May be involved in the transport of sterols.</text>
</comment>
<reference evidence="5" key="2">
    <citation type="submission" date="2007-03" db="EMBL/GenBank/DDBJ databases">
        <authorList>
            <consortium name="The International Medicago Genome Annotation Group"/>
        </authorList>
    </citation>
    <scope>NUCLEOTIDE SEQUENCE</scope>
</reference>
<evidence type="ECO:0000256" key="2">
    <source>
        <dbReference type="ARBA" id="ARBA00008842"/>
    </source>
</evidence>
<keyword evidence="3" id="KW-0813">Transport</keyword>
<name>A2Q1Y1_MEDTR</name>
<dbReference type="ExpressionAtlas" id="A2Q1Y1">
    <property type="expression patterns" value="differential"/>
</dbReference>
<evidence type="ECO:0000313" key="5">
    <source>
        <dbReference type="EMBL" id="ABN05948.1"/>
    </source>
</evidence>
<accession>A2Q1Y1</accession>
<evidence type="ECO:0000256" key="3">
    <source>
        <dbReference type="ARBA" id="ARBA00023055"/>
    </source>
</evidence>
<dbReference type="AlphaFoldDB" id="A2Q1Y1"/>
<comment type="similarity">
    <text evidence="2">Belongs to the OSBP family.</text>
</comment>
<evidence type="ECO:0000256" key="4">
    <source>
        <dbReference type="ARBA" id="ARBA00023121"/>
    </source>
</evidence>
<dbReference type="InterPro" id="IPR000648">
    <property type="entry name" value="Oxysterol-bd"/>
</dbReference>
<dbReference type="EMBL" id="AC149130">
    <property type="protein sequence ID" value="ABN05948.1"/>
    <property type="molecule type" value="Genomic_DNA"/>
</dbReference>
<organism evidence="5">
    <name type="scientific">Medicago truncatula</name>
    <name type="common">Barrel medic</name>
    <name type="synonym">Medicago tribuloides</name>
    <dbReference type="NCBI Taxonomy" id="3880"/>
    <lineage>
        <taxon>Eukaryota</taxon>
        <taxon>Viridiplantae</taxon>
        <taxon>Streptophyta</taxon>
        <taxon>Embryophyta</taxon>
        <taxon>Tracheophyta</taxon>
        <taxon>Spermatophyta</taxon>
        <taxon>Magnoliopsida</taxon>
        <taxon>eudicotyledons</taxon>
        <taxon>Gunneridae</taxon>
        <taxon>Pentapetalae</taxon>
        <taxon>rosids</taxon>
        <taxon>fabids</taxon>
        <taxon>Fabales</taxon>
        <taxon>Fabaceae</taxon>
        <taxon>Papilionoideae</taxon>
        <taxon>50 kb inversion clade</taxon>
        <taxon>NPAAA clade</taxon>
        <taxon>Hologalegina</taxon>
        <taxon>IRL clade</taxon>
        <taxon>Trifolieae</taxon>
        <taxon>Medicago</taxon>
    </lineage>
</organism>
<dbReference type="Pfam" id="PF01237">
    <property type="entry name" value="Oxysterol_BP"/>
    <property type="match status" value="1"/>
</dbReference>
<dbReference type="PANTHER" id="PTHR10972">
    <property type="entry name" value="OXYSTEROL-BINDING PROTEIN-RELATED"/>
    <property type="match status" value="1"/>
</dbReference>